<comment type="caution">
    <text evidence="1">The sequence shown here is derived from an EMBL/GenBank/DDBJ whole genome shotgun (WGS) entry which is preliminary data.</text>
</comment>
<dbReference type="Proteomes" id="UP001147747">
    <property type="component" value="Unassembled WGS sequence"/>
</dbReference>
<reference evidence="1" key="1">
    <citation type="submission" date="2022-12" db="EMBL/GenBank/DDBJ databases">
        <authorList>
            <person name="Petersen C."/>
        </authorList>
    </citation>
    <scope>NUCLEOTIDE SEQUENCE</scope>
    <source>
        <strain evidence="1">IBT 29677</strain>
    </source>
</reference>
<dbReference type="RefSeq" id="XP_056483059.1">
    <property type="nucleotide sequence ID" value="XM_056637029.1"/>
</dbReference>
<keyword evidence="2" id="KW-1185">Reference proteome</keyword>
<dbReference type="EMBL" id="JAPZBU010000011">
    <property type="protein sequence ID" value="KAJ5379273.1"/>
    <property type="molecule type" value="Genomic_DNA"/>
</dbReference>
<accession>A0A9W9SMW2</accession>
<protein>
    <submittedName>
        <fullName evidence="1">Uncharacterized protein</fullName>
    </submittedName>
</protein>
<organism evidence="1 2">
    <name type="scientific">Penicillium cosmopolitanum</name>
    <dbReference type="NCBI Taxonomy" id="1131564"/>
    <lineage>
        <taxon>Eukaryota</taxon>
        <taxon>Fungi</taxon>
        <taxon>Dikarya</taxon>
        <taxon>Ascomycota</taxon>
        <taxon>Pezizomycotina</taxon>
        <taxon>Eurotiomycetes</taxon>
        <taxon>Eurotiomycetidae</taxon>
        <taxon>Eurotiales</taxon>
        <taxon>Aspergillaceae</taxon>
        <taxon>Penicillium</taxon>
    </lineage>
</organism>
<evidence type="ECO:0000313" key="2">
    <source>
        <dbReference type="Proteomes" id="UP001147747"/>
    </source>
</evidence>
<evidence type="ECO:0000313" key="1">
    <source>
        <dbReference type="EMBL" id="KAJ5379273.1"/>
    </source>
</evidence>
<name>A0A9W9SMW2_9EURO</name>
<dbReference type="AlphaFoldDB" id="A0A9W9SMW2"/>
<dbReference type="OrthoDB" id="2440450at2759"/>
<dbReference type="GeneID" id="81376009"/>
<reference evidence="1" key="2">
    <citation type="journal article" date="2023" name="IMA Fungus">
        <title>Comparative genomic study of the Penicillium genus elucidates a diverse pangenome and 15 lateral gene transfer events.</title>
        <authorList>
            <person name="Petersen C."/>
            <person name="Sorensen T."/>
            <person name="Nielsen M.R."/>
            <person name="Sondergaard T.E."/>
            <person name="Sorensen J.L."/>
            <person name="Fitzpatrick D.A."/>
            <person name="Frisvad J.C."/>
            <person name="Nielsen K.L."/>
        </authorList>
    </citation>
    <scope>NUCLEOTIDE SEQUENCE</scope>
    <source>
        <strain evidence="1">IBT 29677</strain>
    </source>
</reference>
<gene>
    <name evidence="1" type="ORF">N7509_012392</name>
</gene>
<sequence>MKIQALKQNNRTLQEYIEEGRKLEHYITFRRRLYKICMRYSLGRVVSRAVGPLRSLFWLVGFDDEMVHAIDDPVTRRASRTDSIVIVLSTVNIDWVIERLGFEGMLPQDVYNQCLGSL</sequence>
<proteinExistence type="predicted"/>